<dbReference type="InterPro" id="IPR026960">
    <property type="entry name" value="RVT-Znf"/>
</dbReference>
<keyword evidence="3" id="KW-1185">Reference proteome</keyword>
<sequence>DAGGLNLFSVKDRNDAQYLAWVSAFLAPPESRPLWAFVADPILKARTVISQRSRIPIEDRRDPLTQAWRPNVSRLPLILARLVTTARKYRLSPDLPFIPQKTREQVPIWVHHALDQNNMHKNRAALRCLRTKHEIHTVEDLEEIAEGDELDHESVTDCDCGNCEADRGIGCRAPYKCQGLAADLLSEIPAKWHPHTPAPQTPRDLWEALADGRHDALREGEMIVFDSSIPLQSSLQDMCRVFGEFLALDPHNKTALHLREQGEPPYQITATENVTAIVCAGMYKDCTDNARGGYSIHFPELQYADISSACPEQDPSFTKTSAFAICETINCVDPRSNLHIVSTSQFVVEALTTSLSKHEDAGWTTVPSLAKVMRATVAALRSRSAETTFTFVNKKRAKIWREVKETKARAQTAAIWSEESDLDVSIWRNFDLPGVRANRLDQRKAHRAIRNQNIVRTPPRRVTAANLLIIQSSVKAECDHMPTEKQIWESLSHRDIPKNIKAFMWKGIHGAHKIGEYFEKMPEPWKSKSNCPTCHVTESMQHILFECPDSHQQVIWSLVQALLAVHELEIDLNIGIIWGCACMRLPSNGAERLLRILISESAFLIWKIRCEKRVAHSDDPDWKISDREAGERWKTMVGTRSARDARLRDERRYG</sequence>
<protein>
    <recommendedName>
        <fullName evidence="1">Reverse transcriptase zinc-binding domain-containing protein</fullName>
    </recommendedName>
</protein>
<name>J0WQ16_AURST</name>
<dbReference type="eggNOG" id="KOG3752">
    <property type="taxonomic scope" value="Eukaryota"/>
</dbReference>
<dbReference type="Proteomes" id="UP000006514">
    <property type="component" value="Unassembled WGS sequence"/>
</dbReference>
<accession>J0WQ16</accession>
<feature type="non-terminal residue" evidence="2">
    <location>
        <position position="1"/>
    </location>
</feature>
<dbReference type="GO" id="GO:0003676">
    <property type="term" value="F:nucleic acid binding"/>
    <property type="evidence" value="ECO:0007669"/>
    <property type="project" value="InterPro"/>
</dbReference>
<dbReference type="AlphaFoldDB" id="J0WQ16"/>
<evidence type="ECO:0000259" key="1">
    <source>
        <dbReference type="Pfam" id="PF13966"/>
    </source>
</evidence>
<dbReference type="OMA" id="CETINCV"/>
<evidence type="ECO:0000313" key="3">
    <source>
        <dbReference type="Proteomes" id="UP000006514"/>
    </source>
</evidence>
<feature type="non-terminal residue" evidence="2">
    <location>
        <position position="654"/>
    </location>
</feature>
<organism evidence="2 3">
    <name type="scientific">Auricularia subglabra (strain TFB-10046 / SS5)</name>
    <name type="common">White-rot fungus</name>
    <name type="synonym">Auricularia delicata (strain TFB10046)</name>
    <dbReference type="NCBI Taxonomy" id="717982"/>
    <lineage>
        <taxon>Eukaryota</taxon>
        <taxon>Fungi</taxon>
        <taxon>Dikarya</taxon>
        <taxon>Basidiomycota</taxon>
        <taxon>Agaricomycotina</taxon>
        <taxon>Agaricomycetes</taxon>
        <taxon>Auriculariales</taxon>
        <taxon>Auriculariaceae</taxon>
        <taxon>Auricularia</taxon>
    </lineage>
</organism>
<feature type="domain" description="Reverse transcriptase zinc-binding" evidence="1">
    <location>
        <begin position="483"/>
        <end position="551"/>
    </location>
</feature>
<dbReference type="Pfam" id="PF13966">
    <property type="entry name" value="zf-RVT"/>
    <property type="match status" value="1"/>
</dbReference>
<dbReference type="InterPro" id="IPR036397">
    <property type="entry name" value="RNaseH_sf"/>
</dbReference>
<dbReference type="KEGG" id="adl:AURDEDRAFT_38674"/>
<proteinExistence type="predicted"/>
<gene>
    <name evidence="2" type="ORF">AURDEDRAFT_38674</name>
</gene>
<dbReference type="OrthoDB" id="2752996at2759"/>
<reference evidence="3" key="1">
    <citation type="journal article" date="2012" name="Science">
        <title>The Paleozoic origin of enzymatic lignin decomposition reconstructed from 31 fungal genomes.</title>
        <authorList>
            <person name="Floudas D."/>
            <person name="Binder M."/>
            <person name="Riley R."/>
            <person name="Barry K."/>
            <person name="Blanchette R.A."/>
            <person name="Henrissat B."/>
            <person name="Martinez A.T."/>
            <person name="Otillar R."/>
            <person name="Spatafora J.W."/>
            <person name="Yadav J.S."/>
            <person name="Aerts A."/>
            <person name="Benoit I."/>
            <person name="Boyd A."/>
            <person name="Carlson A."/>
            <person name="Copeland A."/>
            <person name="Coutinho P.M."/>
            <person name="de Vries R.P."/>
            <person name="Ferreira P."/>
            <person name="Findley K."/>
            <person name="Foster B."/>
            <person name="Gaskell J."/>
            <person name="Glotzer D."/>
            <person name="Gorecki P."/>
            <person name="Heitman J."/>
            <person name="Hesse C."/>
            <person name="Hori C."/>
            <person name="Igarashi K."/>
            <person name="Jurgens J.A."/>
            <person name="Kallen N."/>
            <person name="Kersten P."/>
            <person name="Kohler A."/>
            <person name="Kuees U."/>
            <person name="Kumar T.K.A."/>
            <person name="Kuo A."/>
            <person name="LaButti K."/>
            <person name="Larrondo L.F."/>
            <person name="Lindquist E."/>
            <person name="Ling A."/>
            <person name="Lombard V."/>
            <person name="Lucas S."/>
            <person name="Lundell T."/>
            <person name="Martin R."/>
            <person name="McLaughlin D.J."/>
            <person name="Morgenstern I."/>
            <person name="Morin E."/>
            <person name="Murat C."/>
            <person name="Nagy L.G."/>
            <person name="Nolan M."/>
            <person name="Ohm R.A."/>
            <person name="Patyshakuliyeva A."/>
            <person name="Rokas A."/>
            <person name="Ruiz-Duenas F.J."/>
            <person name="Sabat G."/>
            <person name="Salamov A."/>
            <person name="Samejima M."/>
            <person name="Schmutz J."/>
            <person name="Slot J.C."/>
            <person name="St John F."/>
            <person name="Stenlid J."/>
            <person name="Sun H."/>
            <person name="Sun S."/>
            <person name="Syed K."/>
            <person name="Tsang A."/>
            <person name="Wiebenga A."/>
            <person name="Young D."/>
            <person name="Pisabarro A."/>
            <person name="Eastwood D.C."/>
            <person name="Martin F."/>
            <person name="Cullen D."/>
            <person name="Grigoriev I.V."/>
            <person name="Hibbett D.S."/>
        </authorList>
    </citation>
    <scope>NUCLEOTIDE SEQUENCE [LARGE SCALE GENOMIC DNA]</scope>
    <source>
        <strain evidence="3">TFB10046</strain>
    </source>
</reference>
<dbReference type="Gene3D" id="3.30.420.10">
    <property type="entry name" value="Ribonuclease H-like superfamily/Ribonuclease H"/>
    <property type="match status" value="1"/>
</dbReference>
<dbReference type="EMBL" id="JH687937">
    <property type="protein sequence ID" value="EJD34545.1"/>
    <property type="molecule type" value="Genomic_DNA"/>
</dbReference>
<evidence type="ECO:0000313" key="2">
    <source>
        <dbReference type="EMBL" id="EJD34545.1"/>
    </source>
</evidence>
<dbReference type="InParanoid" id="J0WQ16"/>